<comment type="caution">
    <text evidence="3">The sequence shown here is derived from an EMBL/GenBank/DDBJ whole genome shotgun (WGS) entry which is preliminary data.</text>
</comment>
<dbReference type="SUPFAM" id="SSF50939">
    <property type="entry name" value="Sialidases"/>
    <property type="match status" value="1"/>
</dbReference>
<evidence type="ECO:0000259" key="2">
    <source>
        <dbReference type="Pfam" id="PF13088"/>
    </source>
</evidence>
<keyword evidence="4" id="KW-1185">Reference proteome</keyword>
<gene>
    <name evidence="3" type="ORF">ACFPYJ_31785</name>
</gene>
<proteinExistence type="predicted"/>
<dbReference type="EMBL" id="JBHSOW010000130">
    <property type="protein sequence ID" value="MFC5653623.1"/>
    <property type="molecule type" value="Genomic_DNA"/>
</dbReference>
<dbReference type="Pfam" id="PF13088">
    <property type="entry name" value="BNR_2"/>
    <property type="match status" value="1"/>
</dbReference>
<dbReference type="PANTHER" id="PTHR43752:SF2">
    <property type="entry name" value="BNR_ASP-BOX REPEAT FAMILY PROTEIN"/>
    <property type="match status" value="1"/>
</dbReference>
<dbReference type="InterPro" id="IPR036278">
    <property type="entry name" value="Sialidase_sf"/>
</dbReference>
<evidence type="ECO:0000313" key="3">
    <source>
        <dbReference type="EMBL" id="MFC5653623.1"/>
    </source>
</evidence>
<reference evidence="4" key="1">
    <citation type="journal article" date="2019" name="Int. J. Syst. Evol. Microbiol.">
        <title>The Global Catalogue of Microorganisms (GCM) 10K type strain sequencing project: providing services to taxonomists for standard genome sequencing and annotation.</title>
        <authorList>
            <consortium name="The Broad Institute Genomics Platform"/>
            <consortium name="The Broad Institute Genome Sequencing Center for Infectious Disease"/>
            <person name="Wu L."/>
            <person name="Ma J."/>
        </authorList>
    </citation>
    <scope>NUCLEOTIDE SEQUENCE [LARGE SCALE GENOMIC DNA]</scope>
    <source>
        <strain evidence="4">CGMCC 1.3240</strain>
    </source>
</reference>
<sequence length="364" mass="40091">MKRKKLDDPLQSRRVGGGNPANSKKPGKGAEAMITYGEVTKEYIFEEERPFRSCHASTLVVLPDETVIAAWFGGSREGAGDVAIWASRRVNGIWTEPLKLADREGMPHWNPVLYRREDGILLLYFKIGERISAWTTMVMSSSDGGHSWTNPKQLVEGDVGGRGPVKNKPVVLSDGTIAAPASLEPGWDAFVDLSKDGGETWTRSETVPLDHSVLLGKGIIQPALWESAPGSVHMLTRSTEAAVYRSDSEDGGNTWCPAYATDIPNNNSGIDLVKTDGGLLALVYNPVRPEEGSTKGPRTPLVLRLSKDNGLTWHHELLLDQGEKQYSYPAVVAMGNVLYVTYTWKRERIAFYRIELLNKKGELS</sequence>
<dbReference type="CDD" id="cd15482">
    <property type="entry name" value="Sialidase_non-viral"/>
    <property type="match status" value="1"/>
</dbReference>
<feature type="compositionally biased region" description="Basic and acidic residues" evidence="1">
    <location>
        <begin position="1"/>
        <end position="11"/>
    </location>
</feature>
<feature type="domain" description="Sialidase" evidence="2">
    <location>
        <begin position="66"/>
        <end position="336"/>
    </location>
</feature>
<organism evidence="3 4">
    <name type="scientific">Paenibacillus solisilvae</name>
    <dbReference type="NCBI Taxonomy" id="2486751"/>
    <lineage>
        <taxon>Bacteria</taxon>
        <taxon>Bacillati</taxon>
        <taxon>Bacillota</taxon>
        <taxon>Bacilli</taxon>
        <taxon>Bacillales</taxon>
        <taxon>Paenibacillaceae</taxon>
        <taxon>Paenibacillus</taxon>
    </lineage>
</organism>
<feature type="region of interest" description="Disordered" evidence="1">
    <location>
        <begin position="1"/>
        <end position="29"/>
    </location>
</feature>
<dbReference type="RefSeq" id="WP_379192370.1">
    <property type="nucleotide sequence ID" value="NZ_JBHSOW010000130.1"/>
</dbReference>
<accession>A0ABW0W5Y3</accession>
<dbReference type="PANTHER" id="PTHR43752">
    <property type="entry name" value="BNR/ASP-BOX REPEAT FAMILY PROTEIN"/>
    <property type="match status" value="1"/>
</dbReference>
<dbReference type="InterPro" id="IPR011040">
    <property type="entry name" value="Sialidase"/>
</dbReference>
<evidence type="ECO:0000313" key="4">
    <source>
        <dbReference type="Proteomes" id="UP001596047"/>
    </source>
</evidence>
<dbReference type="Proteomes" id="UP001596047">
    <property type="component" value="Unassembled WGS sequence"/>
</dbReference>
<evidence type="ECO:0000256" key="1">
    <source>
        <dbReference type="SAM" id="MobiDB-lite"/>
    </source>
</evidence>
<dbReference type="Gene3D" id="2.120.10.10">
    <property type="match status" value="1"/>
</dbReference>
<name>A0ABW0W5Y3_9BACL</name>
<protein>
    <submittedName>
        <fullName evidence="3">Exo-alpha-sialidase</fullName>
    </submittedName>
</protein>